<organism evidence="1">
    <name type="scientific">viral metagenome</name>
    <dbReference type="NCBI Taxonomy" id="1070528"/>
    <lineage>
        <taxon>unclassified sequences</taxon>
        <taxon>metagenomes</taxon>
        <taxon>organismal metagenomes</taxon>
    </lineage>
</organism>
<dbReference type="AlphaFoldDB" id="A0A6C0HDJ7"/>
<protein>
    <submittedName>
        <fullName evidence="1">Uncharacterized protein</fullName>
    </submittedName>
</protein>
<name>A0A6C0HDJ7_9ZZZZ</name>
<evidence type="ECO:0000313" key="1">
    <source>
        <dbReference type="EMBL" id="QHT78702.1"/>
    </source>
</evidence>
<accession>A0A6C0HDJ7</accession>
<proteinExistence type="predicted"/>
<sequence length="72" mass="8636">MDNQFCKDCLMVLYMTPDNLWGFCINCKKYQSGEPLYYRCQDIAENIKSRIQDFEKKRNSSFDIDRVNNSFC</sequence>
<reference evidence="1" key="1">
    <citation type="journal article" date="2020" name="Nature">
        <title>Giant virus diversity and host interactions through global metagenomics.</title>
        <authorList>
            <person name="Schulz F."/>
            <person name="Roux S."/>
            <person name="Paez-Espino D."/>
            <person name="Jungbluth S."/>
            <person name="Walsh D.A."/>
            <person name="Denef V.J."/>
            <person name="McMahon K.D."/>
            <person name="Konstantinidis K.T."/>
            <person name="Eloe-Fadrosh E.A."/>
            <person name="Kyrpides N.C."/>
            <person name="Woyke T."/>
        </authorList>
    </citation>
    <scope>NUCLEOTIDE SEQUENCE</scope>
    <source>
        <strain evidence="1">GVMAG-M-3300023179-92</strain>
    </source>
</reference>
<dbReference type="EMBL" id="MN739935">
    <property type="protein sequence ID" value="QHT78702.1"/>
    <property type="molecule type" value="Genomic_DNA"/>
</dbReference>